<sequence>MNTTQHTLIILAVLLLAAALLLVGAALLARAWRLQRNLATVDEKIASHDRPATAPVAISRPPDWRERIISFSANWLDTPIGQQLVAEEDRHLLDQCGVNDVRGKSLFFAARAVLAICLPLLGVLFFDRGGWVATVLILFFGLALGYMLPKWIMQRTAHKRQRQAAEELPLLIDLLRLLQGVGLSVDQSLHVIENEFKSVLQVLGEELTIAGRQYSTGRSREQSMRRFSTVFDNEDLHAVARLLVQVEHHGGAVQEPLKLFSERIREQRKLDMRERIGKLTVKMTGVMVLTLLPGLLVITGGVGFLAVIRALSRMGSHV</sequence>
<evidence type="ECO:0000256" key="6">
    <source>
        <dbReference type="SAM" id="Phobius"/>
    </source>
</evidence>
<feature type="transmembrane region" description="Helical" evidence="6">
    <location>
        <begin position="6"/>
        <end position="29"/>
    </location>
</feature>
<dbReference type="InterPro" id="IPR018076">
    <property type="entry name" value="T2SS_GspF_dom"/>
</dbReference>
<feature type="transmembrane region" description="Helical" evidence="6">
    <location>
        <begin position="131"/>
        <end position="152"/>
    </location>
</feature>
<dbReference type="RefSeq" id="WP_038485955.1">
    <property type="nucleotide sequence ID" value="NZ_CP009962.1"/>
</dbReference>
<evidence type="ECO:0000256" key="1">
    <source>
        <dbReference type="ARBA" id="ARBA00004651"/>
    </source>
</evidence>
<dbReference type="Proteomes" id="UP000030302">
    <property type="component" value="Chromosome"/>
</dbReference>
<organism evidence="8 9">
    <name type="scientific">Collimonas arenae</name>
    <dbReference type="NCBI Taxonomy" id="279058"/>
    <lineage>
        <taxon>Bacteria</taxon>
        <taxon>Pseudomonadati</taxon>
        <taxon>Pseudomonadota</taxon>
        <taxon>Betaproteobacteria</taxon>
        <taxon>Burkholderiales</taxon>
        <taxon>Oxalobacteraceae</taxon>
        <taxon>Collimonas</taxon>
    </lineage>
</organism>
<evidence type="ECO:0000256" key="4">
    <source>
        <dbReference type="ARBA" id="ARBA00022989"/>
    </source>
</evidence>
<keyword evidence="5 6" id="KW-0472">Membrane</keyword>
<dbReference type="Pfam" id="PF00482">
    <property type="entry name" value="T2SSF"/>
    <property type="match status" value="1"/>
</dbReference>
<dbReference type="OrthoDB" id="5952202at2"/>
<feature type="transmembrane region" description="Helical" evidence="6">
    <location>
        <begin position="283"/>
        <end position="308"/>
    </location>
</feature>
<dbReference type="GO" id="GO:0005886">
    <property type="term" value="C:plasma membrane"/>
    <property type="evidence" value="ECO:0007669"/>
    <property type="project" value="UniProtKB-SubCell"/>
</dbReference>
<evidence type="ECO:0000256" key="3">
    <source>
        <dbReference type="ARBA" id="ARBA00022692"/>
    </source>
</evidence>
<evidence type="ECO:0000256" key="2">
    <source>
        <dbReference type="ARBA" id="ARBA00022475"/>
    </source>
</evidence>
<feature type="transmembrane region" description="Helical" evidence="6">
    <location>
        <begin position="106"/>
        <end position="125"/>
    </location>
</feature>
<proteinExistence type="predicted"/>
<evidence type="ECO:0000313" key="8">
    <source>
        <dbReference type="EMBL" id="AIY40111.1"/>
    </source>
</evidence>
<keyword evidence="4 6" id="KW-1133">Transmembrane helix</keyword>
<keyword evidence="9" id="KW-1185">Reference proteome</keyword>
<feature type="domain" description="Type II secretion system protein GspF" evidence="7">
    <location>
        <begin position="172"/>
        <end position="298"/>
    </location>
</feature>
<evidence type="ECO:0000256" key="5">
    <source>
        <dbReference type="ARBA" id="ARBA00023136"/>
    </source>
</evidence>
<gene>
    <name evidence="8" type="primary">tadC</name>
    <name evidence="8" type="ORF">LT85_0953</name>
</gene>
<dbReference type="STRING" id="279058.LT85_0953"/>
<keyword evidence="3 6" id="KW-0812">Transmembrane</keyword>
<dbReference type="Gene3D" id="1.20.81.30">
    <property type="entry name" value="Type II secretion system (T2SS), domain F"/>
    <property type="match status" value="1"/>
</dbReference>
<comment type="subcellular location">
    <subcellularLocation>
        <location evidence="1">Cell membrane</location>
        <topology evidence="1">Multi-pass membrane protein</topology>
    </subcellularLocation>
</comment>
<accession>A0A0A1F6E6</accession>
<keyword evidence="2" id="KW-1003">Cell membrane</keyword>
<dbReference type="HOGENOM" id="CLU_056917_2_1_4"/>
<dbReference type="PANTHER" id="PTHR35007:SF2">
    <property type="entry name" value="PILUS ASSEMBLE PROTEIN"/>
    <property type="match status" value="1"/>
</dbReference>
<dbReference type="AlphaFoldDB" id="A0A0A1F6E6"/>
<protein>
    <submittedName>
        <fullName evidence="8">Type II/IV secretion system protein TadC</fullName>
    </submittedName>
</protein>
<name>A0A0A1F6E6_9BURK</name>
<reference evidence="9" key="1">
    <citation type="journal article" date="2014" name="Soil Biol. Biochem.">
        <title>Structure and function of bacterial communities in ageing soils: Insights from the Mendocino ecological staircase.</title>
        <authorList>
            <person name="Uroz S."/>
            <person name="Tech J.J."/>
            <person name="Sawaya N.A."/>
            <person name="Frey-Klett P."/>
            <person name="Leveau J.H.J."/>
        </authorList>
    </citation>
    <scope>NUCLEOTIDE SEQUENCE [LARGE SCALE GENOMIC DNA]</scope>
    <source>
        <strain evidence="9">Cal35</strain>
    </source>
</reference>
<dbReference type="KEGG" id="care:LT85_0953"/>
<dbReference type="EMBL" id="CP009962">
    <property type="protein sequence ID" value="AIY40111.1"/>
    <property type="molecule type" value="Genomic_DNA"/>
</dbReference>
<dbReference type="PANTHER" id="PTHR35007">
    <property type="entry name" value="INTEGRAL MEMBRANE PROTEIN-RELATED"/>
    <property type="match status" value="1"/>
</dbReference>
<dbReference type="InterPro" id="IPR042094">
    <property type="entry name" value="T2SS_GspF_sf"/>
</dbReference>
<evidence type="ECO:0000259" key="7">
    <source>
        <dbReference type="Pfam" id="PF00482"/>
    </source>
</evidence>
<evidence type="ECO:0000313" key="9">
    <source>
        <dbReference type="Proteomes" id="UP000030302"/>
    </source>
</evidence>